<comment type="similarity">
    <text evidence="2">Belongs to the JARID1 histone demethylase family.</text>
</comment>
<organism evidence="6 7">
    <name type="scientific">Malus domestica</name>
    <name type="common">Apple</name>
    <name type="synonym">Pyrus malus</name>
    <dbReference type="NCBI Taxonomy" id="3750"/>
    <lineage>
        <taxon>Eukaryota</taxon>
        <taxon>Viridiplantae</taxon>
        <taxon>Streptophyta</taxon>
        <taxon>Embryophyta</taxon>
        <taxon>Tracheophyta</taxon>
        <taxon>Spermatophyta</taxon>
        <taxon>Magnoliopsida</taxon>
        <taxon>eudicotyledons</taxon>
        <taxon>Gunneridae</taxon>
        <taxon>Pentapetalae</taxon>
        <taxon>rosids</taxon>
        <taxon>fabids</taxon>
        <taxon>Rosales</taxon>
        <taxon>Rosaceae</taxon>
        <taxon>Amygdaloideae</taxon>
        <taxon>Maleae</taxon>
        <taxon>Malus</taxon>
    </lineage>
</organism>
<keyword evidence="3" id="KW-0479">Metal-binding</keyword>
<feature type="region of interest" description="Disordered" evidence="5">
    <location>
        <begin position="1"/>
        <end position="52"/>
    </location>
</feature>
<dbReference type="GO" id="GO:0000785">
    <property type="term" value="C:chromatin"/>
    <property type="evidence" value="ECO:0007669"/>
    <property type="project" value="TreeGrafter"/>
</dbReference>
<dbReference type="GO" id="GO:0003712">
    <property type="term" value="F:transcription coregulator activity"/>
    <property type="evidence" value="ECO:0007669"/>
    <property type="project" value="TreeGrafter"/>
</dbReference>
<protein>
    <recommendedName>
        <fullName evidence="8">JmjC domain-containing protein</fullName>
    </recommendedName>
</protein>
<keyword evidence="7" id="KW-1185">Reference proteome</keyword>
<dbReference type="PANTHER" id="PTHR12549">
    <property type="entry name" value="JMJC DOMAIN-CONTAINING HISTONE DEMETHYLATION PROTEIN"/>
    <property type="match status" value="1"/>
</dbReference>
<evidence type="ECO:0008006" key="8">
    <source>
        <dbReference type="Google" id="ProtNLM"/>
    </source>
</evidence>
<evidence type="ECO:0000256" key="4">
    <source>
        <dbReference type="ARBA" id="ARBA00023242"/>
    </source>
</evidence>
<feature type="compositionally biased region" description="Basic residues" evidence="5">
    <location>
        <begin position="1"/>
        <end position="11"/>
    </location>
</feature>
<evidence type="ECO:0000256" key="1">
    <source>
        <dbReference type="ARBA" id="ARBA00004123"/>
    </source>
</evidence>
<comment type="subcellular location">
    <subcellularLocation>
        <location evidence="1">Nucleus</location>
    </subcellularLocation>
</comment>
<sequence>MSAREGRKRPRKSSEMSSGEDTSSDKDKGSLGNPNDGLTKGGIEEEKKRRSHEWNEEDDSLLCHCHQCKRNDKGRYPHMSEEAIAEACPICLGNCNCKACLRLEKLKNLLEFHICKDDAVEHSKYLLQALLPFFKRLNDEQMIEIEARRQGKPISELKIQRSDCPEDDRIYCNNSKLLFLDFHRSCPKCSYDLCLTCCRDIRDGHLQGEVPSETSTKCRAWPKSEWKANLDGSVLCPPKDMGGCGCTLLELRCMFSESHISQLVKKAEEIVETHQRMHVSGTSAQQRCNSLGILDATSNKLRKAASREGSDENFLYCPRGKDIQPEDLKHFHCHWIQGEPVIVTSVLETALDLSWERQVMWSACRQTRHAKRDKHIEVNAINCLDWCQVDINIHHFFNGYLKGRFDREMWPQMLKLNDPSLDDSFQEHLPRHCAEFICCLPFKEYTHPYRGFLNLSVKLPTECVKPVMGPKTYIAYGISQELGRGDSVNILMHTAEVTCNPEQIVTIERHGWNLGEAWKHHARDI</sequence>
<dbReference type="PANTHER" id="PTHR12549:SF11">
    <property type="entry name" value="LYSINE-SPECIFIC DEMETHYLASE JMJ25"/>
    <property type="match status" value="1"/>
</dbReference>
<evidence type="ECO:0000313" key="6">
    <source>
        <dbReference type="EMBL" id="RXH93348.1"/>
    </source>
</evidence>
<evidence type="ECO:0000256" key="5">
    <source>
        <dbReference type="SAM" id="MobiDB-lite"/>
    </source>
</evidence>
<accession>A0A498JC87</accession>
<name>A0A498JC87_MALDO</name>
<evidence type="ECO:0000256" key="2">
    <source>
        <dbReference type="ARBA" id="ARBA00006801"/>
    </source>
</evidence>
<dbReference type="AlphaFoldDB" id="A0A498JC87"/>
<dbReference type="Gene3D" id="2.60.120.650">
    <property type="entry name" value="Cupin"/>
    <property type="match status" value="1"/>
</dbReference>
<dbReference type="EMBL" id="RDQH01000333">
    <property type="protein sequence ID" value="RXH93348.1"/>
    <property type="molecule type" value="Genomic_DNA"/>
</dbReference>
<dbReference type="GO" id="GO:0000118">
    <property type="term" value="C:histone deacetylase complex"/>
    <property type="evidence" value="ECO:0007669"/>
    <property type="project" value="TreeGrafter"/>
</dbReference>
<dbReference type="InterPro" id="IPR045109">
    <property type="entry name" value="LSDs-like"/>
</dbReference>
<keyword evidence="4" id="KW-0539">Nucleus</keyword>
<comment type="caution">
    <text evidence="6">The sequence shown here is derived from an EMBL/GenBank/DDBJ whole genome shotgun (WGS) entry which is preliminary data.</text>
</comment>
<evidence type="ECO:0000313" key="7">
    <source>
        <dbReference type="Proteomes" id="UP000290289"/>
    </source>
</evidence>
<gene>
    <name evidence="6" type="ORF">DVH24_013924</name>
</gene>
<dbReference type="GO" id="GO:0032454">
    <property type="term" value="F:histone H3K9 demethylase activity"/>
    <property type="evidence" value="ECO:0007669"/>
    <property type="project" value="InterPro"/>
</dbReference>
<dbReference type="Proteomes" id="UP000290289">
    <property type="component" value="Chromosome 7"/>
</dbReference>
<evidence type="ECO:0000256" key="3">
    <source>
        <dbReference type="ARBA" id="ARBA00022723"/>
    </source>
</evidence>
<feature type="compositionally biased region" description="Basic and acidic residues" evidence="5">
    <location>
        <begin position="42"/>
        <end position="52"/>
    </location>
</feature>
<dbReference type="GO" id="GO:0006357">
    <property type="term" value="P:regulation of transcription by RNA polymerase II"/>
    <property type="evidence" value="ECO:0007669"/>
    <property type="project" value="TreeGrafter"/>
</dbReference>
<reference evidence="6 7" key="1">
    <citation type="submission" date="2018-10" db="EMBL/GenBank/DDBJ databases">
        <title>A high-quality apple genome assembly.</title>
        <authorList>
            <person name="Hu J."/>
        </authorList>
    </citation>
    <scope>NUCLEOTIDE SEQUENCE [LARGE SCALE GENOMIC DNA]</scope>
    <source>
        <strain evidence="7">cv. HFTH1</strain>
        <tissue evidence="6">Young leaf</tissue>
    </source>
</reference>
<proteinExistence type="inferred from homology"/>
<dbReference type="GO" id="GO:0031490">
    <property type="term" value="F:chromatin DNA binding"/>
    <property type="evidence" value="ECO:0007669"/>
    <property type="project" value="TreeGrafter"/>
</dbReference>
<dbReference type="GO" id="GO:0046872">
    <property type="term" value="F:metal ion binding"/>
    <property type="evidence" value="ECO:0007669"/>
    <property type="project" value="UniProtKB-KW"/>
</dbReference>